<sequence length="686" mass="72314">MSEAAIDSFNDLSEVINEMETPEKPTPAAVVDVVASLPDALAPIPIVANVSSLPPPAPVAVPSGIPTAPTKVSKSAPSSATKLRKPVVKDKSTEVVTSKPVKSTVSRLSLGARASLGTSKSTPAAAVAVKPRFFLARLPRAVYAPLFSYFPLASLKALSGVNPEMYNMVNSHYMHWSHGVPDVTTQGLLSDALSKIQEKRDAARDALVLTGDVSTLIKVDDLRVLRTYRNPPPAVLMLSKAIVHLMSFAPPKGGVDPRALQGDWGVIKNQFLDLKCIVKALKASSDALAVAHPSPLPLTKQHLQQVVALAFAPELDEVKFKRICAALVPTLSITRKIVACLNAELRALELTQQYKRSPRDTTEADVQAIVSKLDVPVVADAQPEESPAPSPTGLKKPAAVSRLVKSSSSVKPKATTTKVEPKTAEVKPTAIRKVVPRVSTATATSRVAKSDDSPSSASSTPRSSIARAAATKTSDVKKPMESTLKKPVESTLAKTRTPLSARALPTNKAVLAKKASLSATDAKELKKATATTTSMATLRTDLEKATAELASQAQALELKAAEVAALTQANAALDTELKQVQEDLVEMRGQRDASQKEAESHHAALLEVKVVQETLQFRVDEMTQQAAAHATQVDVLTADAIAAVDALTAEKAALAAETTAAIDALVAEKAALVAELSNAQAKVAQS</sequence>
<keyword evidence="1" id="KW-0175">Coiled coil</keyword>
<dbReference type="PROSITE" id="PS50181">
    <property type="entry name" value="FBOX"/>
    <property type="match status" value="1"/>
</dbReference>
<evidence type="ECO:0000256" key="1">
    <source>
        <dbReference type="SAM" id="Coils"/>
    </source>
</evidence>
<proteinExistence type="predicted"/>
<feature type="compositionally biased region" description="Low complexity" evidence="2">
    <location>
        <begin position="453"/>
        <end position="471"/>
    </location>
</feature>
<comment type="caution">
    <text evidence="4">The sequence shown here is derived from an EMBL/GenBank/DDBJ whole genome shotgun (WGS) entry which is preliminary data.</text>
</comment>
<dbReference type="InterPro" id="IPR001810">
    <property type="entry name" value="F-box_dom"/>
</dbReference>
<feature type="compositionally biased region" description="Basic and acidic residues" evidence="2">
    <location>
        <begin position="474"/>
        <end position="488"/>
    </location>
</feature>
<protein>
    <recommendedName>
        <fullName evidence="3">F-box domain-containing protein</fullName>
    </recommendedName>
</protein>
<dbReference type="AlphaFoldDB" id="A0A6A4YPP9"/>
<reference evidence="4" key="1">
    <citation type="submission" date="2019-06" db="EMBL/GenBank/DDBJ databases">
        <title>Genomics analysis of Aphanomyces spp. identifies a new class of oomycete effector associated with host adaptation.</title>
        <authorList>
            <person name="Gaulin E."/>
        </authorList>
    </citation>
    <scope>NUCLEOTIDE SEQUENCE</scope>
    <source>
        <strain evidence="4">CBS 578.67</strain>
    </source>
</reference>
<dbReference type="OrthoDB" id="76813at2759"/>
<feature type="region of interest" description="Disordered" evidence="2">
    <location>
        <begin position="381"/>
        <end position="493"/>
    </location>
</feature>
<feature type="non-terminal residue" evidence="4">
    <location>
        <position position="686"/>
    </location>
</feature>
<evidence type="ECO:0000313" key="4">
    <source>
        <dbReference type="EMBL" id="KAF0697915.1"/>
    </source>
</evidence>
<evidence type="ECO:0000256" key="2">
    <source>
        <dbReference type="SAM" id="MobiDB-lite"/>
    </source>
</evidence>
<organism evidence="4">
    <name type="scientific">Aphanomyces stellatus</name>
    <dbReference type="NCBI Taxonomy" id="120398"/>
    <lineage>
        <taxon>Eukaryota</taxon>
        <taxon>Sar</taxon>
        <taxon>Stramenopiles</taxon>
        <taxon>Oomycota</taxon>
        <taxon>Saprolegniomycetes</taxon>
        <taxon>Saprolegniales</taxon>
        <taxon>Verrucalvaceae</taxon>
        <taxon>Aphanomyces</taxon>
    </lineage>
</organism>
<gene>
    <name evidence="4" type="ORF">As57867_011405</name>
</gene>
<feature type="coiled-coil region" evidence="1">
    <location>
        <begin position="535"/>
        <end position="597"/>
    </location>
</feature>
<feature type="compositionally biased region" description="Low complexity" evidence="2">
    <location>
        <begin position="398"/>
        <end position="418"/>
    </location>
</feature>
<name>A0A6A4YPP9_9STRA</name>
<accession>A0A6A4YPP9</accession>
<dbReference type="EMBL" id="VJMH01005282">
    <property type="protein sequence ID" value="KAF0697915.1"/>
    <property type="molecule type" value="Genomic_DNA"/>
</dbReference>
<evidence type="ECO:0000259" key="3">
    <source>
        <dbReference type="PROSITE" id="PS50181"/>
    </source>
</evidence>
<feature type="domain" description="F-box" evidence="3">
    <location>
        <begin position="132"/>
        <end position="179"/>
    </location>
</feature>